<accession>A0A8J4DPD0</accession>
<gene>
    <name evidence="2" type="ORF">Val02_12230</name>
</gene>
<evidence type="ECO:0000256" key="1">
    <source>
        <dbReference type="SAM" id="SignalP"/>
    </source>
</evidence>
<proteinExistence type="predicted"/>
<name>A0A8J4DPD0_9ACTN</name>
<evidence type="ECO:0000313" key="2">
    <source>
        <dbReference type="EMBL" id="GIJ44337.1"/>
    </source>
</evidence>
<organism evidence="2 3">
    <name type="scientific">Virgisporangium aliadipatigenens</name>
    <dbReference type="NCBI Taxonomy" id="741659"/>
    <lineage>
        <taxon>Bacteria</taxon>
        <taxon>Bacillati</taxon>
        <taxon>Actinomycetota</taxon>
        <taxon>Actinomycetes</taxon>
        <taxon>Micromonosporales</taxon>
        <taxon>Micromonosporaceae</taxon>
        <taxon>Virgisporangium</taxon>
    </lineage>
</organism>
<reference evidence="2" key="1">
    <citation type="submission" date="2021-01" db="EMBL/GenBank/DDBJ databases">
        <title>Whole genome shotgun sequence of Virgisporangium aliadipatigenens NBRC 105644.</title>
        <authorList>
            <person name="Komaki H."/>
            <person name="Tamura T."/>
        </authorList>
    </citation>
    <scope>NUCLEOTIDE SEQUENCE</scope>
    <source>
        <strain evidence="2">NBRC 105644</strain>
    </source>
</reference>
<feature type="signal peptide" evidence="1">
    <location>
        <begin position="1"/>
        <end position="41"/>
    </location>
</feature>
<dbReference type="AlphaFoldDB" id="A0A8J4DPD0"/>
<keyword evidence="1" id="KW-0732">Signal</keyword>
<protein>
    <submittedName>
        <fullName evidence="2">Uncharacterized protein</fullName>
    </submittedName>
</protein>
<keyword evidence="3" id="KW-1185">Reference proteome</keyword>
<comment type="caution">
    <text evidence="2">The sequence shown here is derived from an EMBL/GenBank/DDBJ whole genome shotgun (WGS) entry which is preliminary data.</text>
</comment>
<dbReference type="EMBL" id="BOPF01000003">
    <property type="protein sequence ID" value="GIJ44337.1"/>
    <property type="molecule type" value="Genomic_DNA"/>
</dbReference>
<sequence>MSRNGSGDPIDPMRIRRLFTVLAVAAMGAVASLGTSAPALASTASFDVSVTHSSGVLVSRMTGDFRWLNQSVTITNIRQYVKGGECAYGLFDGWHDNPDEAIWLDTRTTRERCGSGSGTWFEPDDFTLAAGDFEGGINYVDIWLNDDEHTRYGRTEGRR</sequence>
<evidence type="ECO:0000313" key="3">
    <source>
        <dbReference type="Proteomes" id="UP000619260"/>
    </source>
</evidence>
<feature type="chain" id="PRO_5035236352" evidence="1">
    <location>
        <begin position="42"/>
        <end position="159"/>
    </location>
</feature>
<dbReference type="Proteomes" id="UP000619260">
    <property type="component" value="Unassembled WGS sequence"/>
</dbReference>